<dbReference type="InterPro" id="IPR002994">
    <property type="entry name" value="Surf1/Shy1"/>
</dbReference>
<dbReference type="Proteomes" id="UP001155380">
    <property type="component" value="Unassembled WGS sequence"/>
</dbReference>
<evidence type="ECO:0000256" key="2">
    <source>
        <dbReference type="ARBA" id="ARBA00007165"/>
    </source>
</evidence>
<dbReference type="RefSeq" id="WP_250912182.1">
    <property type="nucleotide sequence ID" value="NZ_JAMXLX010000001.1"/>
</dbReference>
<keyword evidence="5 6" id="KW-0472">Membrane</keyword>
<evidence type="ECO:0000256" key="6">
    <source>
        <dbReference type="RuleBase" id="RU363076"/>
    </source>
</evidence>
<keyword evidence="4 6" id="KW-1133">Transmembrane helix</keyword>
<protein>
    <recommendedName>
        <fullName evidence="6">SURF1-like protein</fullName>
    </recommendedName>
</protein>
<evidence type="ECO:0000256" key="5">
    <source>
        <dbReference type="ARBA" id="ARBA00023136"/>
    </source>
</evidence>
<name>A0AAJ1BS85_9HYPH</name>
<dbReference type="PROSITE" id="PS50895">
    <property type="entry name" value="SURF1"/>
    <property type="match status" value="1"/>
</dbReference>
<keyword evidence="6" id="KW-1003">Cell membrane</keyword>
<dbReference type="InterPro" id="IPR045214">
    <property type="entry name" value="Surf1/Surf4"/>
</dbReference>
<evidence type="ECO:0000256" key="1">
    <source>
        <dbReference type="ARBA" id="ARBA00004370"/>
    </source>
</evidence>
<comment type="subcellular location">
    <subcellularLocation>
        <location evidence="6">Cell membrane</location>
        <topology evidence="6">Multi-pass membrane protein</topology>
    </subcellularLocation>
    <subcellularLocation>
        <location evidence="1">Membrane</location>
    </subcellularLocation>
</comment>
<dbReference type="PANTHER" id="PTHR23427:SF2">
    <property type="entry name" value="SURFEIT LOCUS PROTEIN 1"/>
    <property type="match status" value="1"/>
</dbReference>
<sequence>MADRKTPDIKAIIIRPRFWIVMALAALLTAGFISLGMWQVHRLYWKLDLIQNVDARVAAPAVPAPGEADWGSITQSNDEYRHVTLTGTFLNEDEVQIYTPTVLGPGYWILTPLKRDDGTVVMINRGFVPEDLKDPAKRTPPQGLVTIDGLLRISEDRGWLFSRPNDAEGRKWFRRDIGSITETLGLSPAAPYFVDQEAGSDPKAWPRGGMTVLNFRNSHLSYAITWFAMAAMTLFMYGIFLRFEGFFGKSRARTTEEEADDEWE</sequence>
<dbReference type="AlphaFoldDB" id="A0AAJ1BS85"/>
<reference evidence="7" key="1">
    <citation type="submission" date="2022-06" db="EMBL/GenBank/DDBJ databases">
        <authorList>
            <person name="Sun Q."/>
        </authorList>
    </citation>
    <scope>NUCLEOTIDE SEQUENCE</scope>
    <source>
        <strain evidence="7">S101</strain>
    </source>
</reference>
<proteinExistence type="inferred from homology"/>
<feature type="transmembrane region" description="Helical" evidence="6">
    <location>
        <begin position="220"/>
        <end position="243"/>
    </location>
</feature>
<organism evidence="7 8">
    <name type="scientific">Ciceribacter sichuanensis</name>
    <dbReference type="NCBI Taxonomy" id="2949647"/>
    <lineage>
        <taxon>Bacteria</taxon>
        <taxon>Pseudomonadati</taxon>
        <taxon>Pseudomonadota</taxon>
        <taxon>Alphaproteobacteria</taxon>
        <taxon>Hyphomicrobiales</taxon>
        <taxon>Rhizobiaceae</taxon>
        <taxon>Ciceribacter</taxon>
    </lineage>
</organism>
<evidence type="ECO:0000313" key="7">
    <source>
        <dbReference type="EMBL" id="MCO5955422.1"/>
    </source>
</evidence>
<evidence type="ECO:0000313" key="8">
    <source>
        <dbReference type="Proteomes" id="UP001155380"/>
    </source>
</evidence>
<dbReference type="EMBL" id="JAMXLX010000001">
    <property type="protein sequence ID" value="MCO5955422.1"/>
    <property type="molecule type" value="Genomic_DNA"/>
</dbReference>
<dbReference type="PANTHER" id="PTHR23427">
    <property type="entry name" value="SURFEIT LOCUS PROTEIN"/>
    <property type="match status" value="1"/>
</dbReference>
<evidence type="ECO:0000256" key="3">
    <source>
        <dbReference type="ARBA" id="ARBA00022692"/>
    </source>
</evidence>
<evidence type="ECO:0000256" key="4">
    <source>
        <dbReference type="ARBA" id="ARBA00022989"/>
    </source>
</evidence>
<dbReference type="Pfam" id="PF02104">
    <property type="entry name" value="SURF1"/>
    <property type="match status" value="1"/>
</dbReference>
<accession>A0AAJ1BS85</accession>
<feature type="transmembrane region" description="Helical" evidence="6">
    <location>
        <begin position="18"/>
        <end position="38"/>
    </location>
</feature>
<comment type="similarity">
    <text evidence="2 6">Belongs to the SURF1 family.</text>
</comment>
<gene>
    <name evidence="7" type="ORF">NBH21_01450</name>
</gene>
<keyword evidence="3 6" id="KW-0812">Transmembrane</keyword>
<dbReference type="GO" id="GO:0005886">
    <property type="term" value="C:plasma membrane"/>
    <property type="evidence" value="ECO:0007669"/>
    <property type="project" value="UniProtKB-SubCell"/>
</dbReference>
<comment type="caution">
    <text evidence="7">The sequence shown here is derived from an EMBL/GenBank/DDBJ whole genome shotgun (WGS) entry which is preliminary data.</text>
</comment>
<dbReference type="CDD" id="cd06662">
    <property type="entry name" value="SURF1"/>
    <property type="match status" value="1"/>
</dbReference>